<keyword evidence="15" id="KW-1185">Reference proteome</keyword>
<gene>
    <name evidence="14" type="ORF">ROHU_029625</name>
</gene>
<dbReference type="CDD" id="cd06961">
    <property type="entry name" value="NR_DBD_TR"/>
    <property type="match status" value="1"/>
</dbReference>
<comment type="similarity">
    <text evidence="2">Belongs to the nuclear hormone receptor family. NR1 subfamily.</text>
</comment>
<evidence type="ECO:0000313" key="14">
    <source>
        <dbReference type="EMBL" id="RXN12279.1"/>
    </source>
</evidence>
<dbReference type="Pfam" id="PF00105">
    <property type="entry name" value="zf-C4"/>
    <property type="match status" value="1"/>
</dbReference>
<dbReference type="GO" id="GO:0002154">
    <property type="term" value="P:thyroid hormone receptor signaling pathway"/>
    <property type="evidence" value="ECO:0007669"/>
    <property type="project" value="TreeGrafter"/>
</dbReference>
<dbReference type="FunFam" id="1.10.565.10:FF:000006">
    <property type="entry name" value="Thyroid hormone receptor beta 2"/>
    <property type="match status" value="1"/>
</dbReference>
<dbReference type="InterPro" id="IPR050234">
    <property type="entry name" value="Nuclear_hormone_rcpt_NR1"/>
</dbReference>
<evidence type="ECO:0000256" key="9">
    <source>
        <dbReference type="ARBA" id="ARBA00023170"/>
    </source>
</evidence>
<organism evidence="14 15">
    <name type="scientific">Labeo rohita</name>
    <name type="common">Indian major carp</name>
    <name type="synonym">Cyprinus rohita</name>
    <dbReference type="NCBI Taxonomy" id="84645"/>
    <lineage>
        <taxon>Eukaryota</taxon>
        <taxon>Metazoa</taxon>
        <taxon>Chordata</taxon>
        <taxon>Craniata</taxon>
        <taxon>Vertebrata</taxon>
        <taxon>Euteleostomi</taxon>
        <taxon>Actinopterygii</taxon>
        <taxon>Neopterygii</taxon>
        <taxon>Teleostei</taxon>
        <taxon>Ostariophysi</taxon>
        <taxon>Cypriniformes</taxon>
        <taxon>Cyprinidae</taxon>
        <taxon>Labeoninae</taxon>
        <taxon>Labeonini</taxon>
        <taxon>Labeo</taxon>
    </lineage>
</organism>
<keyword evidence="5 11" id="KW-0862">Zinc</keyword>
<dbReference type="InterPro" id="IPR001628">
    <property type="entry name" value="Znf_hrmn_rcpt"/>
</dbReference>
<dbReference type="GO" id="GO:0090575">
    <property type="term" value="C:RNA polymerase II transcription regulator complex"/>
    <property type="evidence" value="ECO:0007669"/>
    <property type="project" value="TreeGrafter"/>
</dbReference>
<dbReference type="Proteomes" id="UP000290572">
    <property type="component" value="Unassembled WGS sequence"/>
</dbReference>
<sequence length="555" mass="63769">MIIQEGDQPDRFSCWEGFVHISPGRTKRSHIFLPPLLQTTLGRLRYHKEQEQADKCNSRWKDEPMQNVVPLKIFVMNYCMPDMYDIGHGVNGGYAVPSGGEYCMYDCEGPGFTRCEPQPLHHHPPSMEQAWSPNHPYGCPFTGVNPNMFKSEFCSMEVPLNHYPQPDYYSDGRPDFSQMQWMQGPHKKGYIPSYLDKDELCVVCGDKATGYHYRCITCEGCKGFFRRTIQKNLNPTYACKYEAKCVIDKVTRNQCQECRFKKCIAVGMATDLVLDDSKRLAKRKLIEENRERRRREELQKTVWERPEPTQEEWELIRVVTEAHMATNAQGNHWKQKRKFLPEDIGSAPIVNAPEGSKVDIEAFSQFTKIITPAITRVVDFAKKLPMFCELPCEDQIILLKGCCMEIMSLRAAVRYDPESETLTLNGEMAVTRGQLKNGGLGVVSDAIFDLGVSLSSFNLDDSEVALLQAVILLSSDRPGLTSVERIERCQEEFLLAFEHYINYRKHKVAHFWPKLLMKVTDLRMIGACHASRFLHMKVECPTELFPPLFLEVFED</sequence>
<dbReference type="PRINTS" id="PR00047">
    <property type="entry name" value="STROIDFINGER"/>
</dbReference>
<protein>
    <submittedName>
        <fullName evidence="14">Thyroid hormone receptor beta isoform X2</fullName>
    </submittedName>
</protein>
<dbReference type="GO" id="GO:0000122">
    <property type="term" value="P:negative regulation of transcription by RNA polymerase II"/>
    <property type="evidence" value="ECO:0007669"/>
    <property type="project" value="TreeGrafter"/>
</dbReference>
<keyword evidence="3 11" id="KW-0479">Metal-binding</keyword>
<keyword evidence="10 11" id="KW-0539">Nucleus</keyword>
<dbReference type="PROSITE" id="PS51030">
    <property type="entry name" value="NUCLEAR_REC_DBD_2"/>
    <property type="match status" value="1"/>
</dbReference>
<dbReference type="GO" id="GO:0004879">
    <property type="term" value="F:nuclear receptor activity"/>
    <property type="evidence" value="ECO:0007669"/>
    <property type="project" value="InterPro"/>
</dbReference>
<evidence type="ECO:0000259" key="13">
    <source>
        <dbReference type="PROSITE" id="PS51843"/>
    </source>
</evidence>
<dbReference type="Gene3D" id="1.10.565.10">
    <property type="entry name" value="Retinoid X Receptor"/>
    <property type="match status" value="1"/>
</dbReference>
<evidence type="ECO:0000256" key="3">
    <source>
        <dbReference type="ARBA" id="ARBA00022723"/>
    </source>
</evidence>
<keyword evidence="4 11" id="KW-0863">Zinc-finger</keyword>
<evidence type="ECO:0000256" key="6">
    <source>
        <dbReference type="ARBA" id="ARBA00023015"/>
    </source>
</evidence>
<evidence type="ECO:0000256" key="4">
    <source>
        <dbReference type="ARBA" id="ARBA00022771"/>
    </source>
</evidence>
<dbReference type="PANTHER" id="PTHR24082">
    <property type="entry name" value="NUCLEAR HORMONE RECEPTOR"/>
    <property type="match status" value="1"/>
</dbReference>
<dbReference type="SMART" id="SM00399">
    <property type="entry name" value="ZnF_C4"/>
    <property type="match status" value="1"/>
</dbReference>
<dbReference type="SUPFAM" id="SSF48508">
    <property type="entry name" value="Nuclear receptor ligand-binding domain"/>
    <property type="match status" value="1"/>
</dbReference>
<dbReference type="InterPro" id="IPR035500">
    <property type="entry name" value="NHR-like_dom_sf"/>
</dbReference>
<dbReference type="GO" id="GO:0030154">
    <property type="term" value="P:cell differentiation"/>
    <property type="evidence" value="ECO:0007669"/>
    <property type="project" value="TreeGrafter"/>
</dbReference>
<dbReference type="GO" id="GO:0048384">
    <property type="term" value="P:retinoic acid receptor signaling pathway"/>
    <property type="evidence" value="ECO:0007669"/>
    <property type="project" value="TreeGrafter"/>
</dbReference>
<dbReference type="GO" id="GO:0045944">
    <property type="term" value="P:positive regulation of transcription by RNA polymerase II"/>
    <property type="evidence" value="ECO:0007669"/>
    <property type="project" value="TreeGrafter"/>
</dbReference>
<dbReference type="Gene3D" id="3.30.50.10">
    <property type="entry name" value="Erythroid Transcription Factor GATA-1, subunit A"/>
    <property type="match status" value="1"/>
</dbReference>
<dbReference type="PROSITE" id="PS51843">
    <property type="entry name" value="NR_LBD"/>
    <property type="match status" value="1"/>
</dbReference>
<evidence type="ECO:0000256" key="2">
    <source>
        <dbReference type="ARBA" id="ARBA00008092"/>
    </source>
</evidence>
<dbReference type="STRING" id="84645.A0A498LUZ7"/>
<proteinExistence type="inferred from homology"/>
<evidence type="ECO:0000313" key="15">
    <source>
        <dbReference type="Proteomes" id="UP000290572"/>
    </source>
</evidence>
<dbReference type="InterPro" id="IPR001723">
    <property type="entry name" value="Nuclear_hrmn_rcpt"/>
</dbReference>
<evidence type="ECO:0000256" key="8">
    <source>
        <dbReference type="ARBA" id="ARBA00023163"/>
    </source>
</evidence>
<reference evidence="14 15" key="1">
    <citation type="submission" date="2018-03" db="EMBL/GenBank/DDBJ databases">
        <title>Draft genome sequence of Rohu Carp (Labeo rohita).</title>
        <authorList>
            <person name="Das P."/>
            <person name="Kushwaha B."/>
            <person name="Joshi C.G."/>
            <person name="Kumar D."/>
            <person name="Nagpure N.S."/>
            <person name="Sahoo L."/>
            <person name="Das S.P."/>
            <person name="Bit A."/>
            <person name="Patnaik S."/>
            <person name="Meher P.K."/>
            <person name="Jayasankar P."/>
            <person name="Koringa P.G."/>
            <person name="Patel N.V."/>
            <person name="Hinsu A.T."/>
            <person name="Kumar R."/>
            <person name="Pandey M."/>
            <person name="Agarwal S."/>
            <person name="Srivastava S."/>
            <person name="Singh M."/>
            <person name="Iquebal M.A."/>
            <person name="Jaiswal S."/>
            <person name="Angadi U.B."/>
            <person name="Kumar N."/>
            <person name="Raza M."/>
            <person name="Shah T.M."/>
            <person name="Rai A."/>
            <person name="Jena J.K."/>
        </authorList>
    </citation>
    <scope>NUCLEOTIDE SEQUENCE [LARGE SCALE GENOMIC DNA]</scope>
    <source>
        <strain evidence="14">DASCIFA01</strain>
        <tissue evidence="14">Testis</tissue>
    </source>
</reference>
<keyword evidence="7 11" id="KW-0238">DNA-binding</keyword>
<evidence type="ECO:0000259" key="12">
    <source>
        <dbReference type="PROSITE" id="PS51030"/>
    </source>
</evidence>
<dbReference type="CDD" id="cd06935">
    <property type="entry name" value="NR_LBD_TR"/>
    <property type="match status" value="1"/>
</dbReference>
<dbReference type="SMART" id="SM00430">
    <property type="entry name" value="HOLI"/>
    <property type="match status" value="1"/>
</dbReference>
<dbReference type="SUPFAM" id="SSF57716">
    <property type="entry name" value="Glucocorticoid receptor-like (DNA-binding domain)"/>
    <property type="match status" value="1"/>
</dbReference>
<keyword evidence="6 11" id="KW-0805">Transcription regulation</keyword>
<dbReference type="PRINTS" id="PR00546">
    <property type="entry name" value="THYROIDHORMR"/>
</dbReference>
<dbReference type="FunFam" id="3.30.50.10:FF:000011">
    <property type="entry name" value="Thyroid hormone receptor beta isoform"/>
    <property type="match status" value="1"/>
</dbReference>
<evidence type="ECO:0000256" key="7">
    <source>
        <dbReference type="ARBA" id="ARBA00023125"/>
    </source>
</evidence>
<evidence type="ECO:0000256" key="5">
    <source>
        <dbReference type="ARBA" id="ARBA00022833"/>
    </source>
</evidence>
<dbReference type="InterPro" id="IPR013088">
    <property type="entry name" value="Znf_NHR/GATA"/>
</dbReference>
<dbReference type="GO" id="GO:0008270">
    <property type="term" value="F:zinc ion binding"/>
    <property type="evidence" value="ECO:0007669"/>
    <property type="project" value="UniProtKB-KW"/>
</dbReference>
<dbReference type="EMBL" id="QBIY01013072">
    <property type="protein sequence ID" value="RXN12279.1"/>
    <property type="molecule type" value="Genomic_DNA"/>
</dbReference>
<comment type="subcellular location">
    <subcellularLocation>
        <location evidence="1 11">Nucleus</location>
    </subcellularLocation>
</comment>
<dbReference type="GO" id="GO:0000978">
    <property type="term" value="F:RNA polymerase II cis-regulatory region sequence-specific DNA binding"/>
    <property type="evidence" value="ECO:0007669"/>
    <property type="project" value="TreeGrafter"/>
</dbReference>
<dbReference type="Pfam" id="PF00104">
    <property type="entry name" value="Hormone_recep"/>
    <property type="match status" value="1"/>
</dbReference>
<evidence type="ECO:0000256" key="11">
    <source>
        <dbReference type="RuleBase" id="RU004334"/>
    </source>
</evidence>
<comment type="caution">
    <text evidence="14">The sequence shown here is derived from an EMBL/GenBank/DDBJ whole genome shotgun (WGS) entry which is preliminary data.</text>
</comment>
<name>A0A498LUZ7_LABRO</name>
<evidence type="ECO:0000256" key="10">
    <source>
        <dbReference type="ARBA" id="ARBA00023242"/>
    </source>
</evidence>
<keyword evidence="9 11" id="KW-0675">Receptor</keyword>
<dbReference type="PRINTS" id="PR00398">
    <property type="entry name" value="STRDHORMONER"/>
</dbReference>
<dbReference type="InterPro" id="IPR001728">
    <property type="entry name" value="ThyrH_rcpt"/>
</dbReference>
<dbReference type="AlphaFoldDB" id="A0A498LUZ7"/>
<keyword evidence="8 11" id="KW-0804">Transcription</keyword>
<dbReference type="PROSITE" id="PS00031">
    <property type="entry name" value="NUCLEAR_REC_DBD_1"/>
    <property type="match status" value="1"/>
</dbReference>
<dbReference type="InterPro" id="IPR000536">
    <property type="entry name" value="Nucl_hrmn_rcpt_lig-bd"/>
</dbReference>
<feature type="domain" description="NR LBD" evidence="13">
    <location>
        <begin position="311"/>
        <end position="555"/>
    </location>
</feature>
<dbReference type="PANTHER" id="PTHR24082:SF210">
    <property type="entry name" value="THYROID HORMONE RECEPTOR BETA"/>
    <property type="match status" value="1"/>
</dbReference>
<evidence type="ECO:0000256" key="1">
    <source>
        <dbReference type="ARBA" id="ARBA00004123"/>
    </source>
</evidence>
<accession>A0A498LUZ7</accession>
<feature type="domain" description="Nuclear receptor" evidence="12">
    <location>
        <begin position="198"/>
        <end position="275"/>
    </location>
</feature>